<dbReference type="PANTHER" id="PTHR46550">
    <property type="entry name" value="F-BOX ONLY PROTEIN 3"/>
    <property type="match status" value="1"/>
</dbReference>
<evidence type="ECO:0000256" key="2">
    <source>
        <dbReference type="ARBA" id="ARBA00022786"/>
    </source>
</evidence>
<evidence type="ECO:0000256" key="1">
    <source>
        <dbReference type="ARBA" id="ARBA00004906"/>
    </source>
</evidence>
<dbReference type="EMBL" id="LR785114">
    <property type="protein sequence ID" value="CAB3245335.1"/>
    <property type="molecule type" value="mRNA"/>
</dbReference>
<dbReference type="PROSITE" id="PS51087">
    <property type="entry name" value="APAG"/>
    <property type="match status" value="1"/>
</dbReference>
<dbReference type="InterPro" id="IPR052121">
    <property type="entry name" value="F-box_SCF_Substrate_Recog"/>
</dbReference>
<keyword evidence="2" id="KW-0833">Ubl conjugation pathway</keyword>
<dbReference type="AlphaFoldDB" id="A0A6F9DDA1"/>
<dbReference type="SMART" id="SM00860">
    <property type="entry name" value="SMI1_KNR4"/>
    <property type="match status" value="1"/>
</dbReference>
<dbReference type="SUPFAM" id="SSF81383">
    <property type="entry name" value="F-box domain"/>
    <property type="match status" value="1"/>
</dbReference>
<dbReference type="SMART" id="SM00256">
    <property type="entry name" value="FBOX"/>
    <property type="match status" value="1"/>
</dbReference>
<dbReference type="Pfam" id="PF12937">
    <property type="entry name" value="F-box-like"/>
    <property type="match status" value="1"/>
</dbReference>
<name>A0A6F9DDA1_9ASCI</name>
<comment type="pathway">
    <text evidence="1">Protein modification; protein ubiquitination.</text>
</comment>
<evidence type="ECO:0000259" key="4">
    <source>
        <dbReference type="PROSITE" id="PS51087"/>
    </source>
</evidence>
<dbReference type="Gene3D" id="2.60.40.1470">
    <property type="entry name" value="ApaG domain"/>
    <property type="match status" value="1"/>
</dbReference>
<dbReference type="InterPro" id="IPR036767">
    <property type="entry name" value="ApaG_sf"/>
</dbReference>
<dbReference type="Gene3D" id="1.20.1280.50">
    <property type="match status" value="1"/>
</dbReference>
<dbReference type="SUPFAM" id="SSF160631">
    <property type="entry name" value="SMI1/KNR4-like"/>
    <property type="match status" value="1"/>
</dbReference>
<reference evidence="5" key="1">
    <citation type="submission" date="2020-04" db="EMBL/GenBank/DDBJ databases">
        <authorList>
            <person name="Neveu A P."/>
        </authorList>
    </citation>
    <scope>NUCLEOTIDE SEQUENCE</scope>
    <source>
        <tissue evidence="5">Whole embryo</tissue>
    </source>
</reference>
<dbReference type="InterPro" id="IPR007474">
    <property type="entry name" value="ApaG_domain"/>
</dbReference>
<evidence type="ECO:0000313" key="5">
    <source>
        <dbReference type="EMBL" id="CAB3245335.1"/>
    </source>
</evidence>
<gene>
    <name evidence="5" type="primary">Fbxo39</name>
</gene>
<accession>A0A6F9DDA1</accession>
<dbReference type="PROSITE" id="PS50181">
    <property type="entry name" value="FBOX"/>
    <property type="match status" value="1"/>
</dbReference>
<sequence>MERDRDISNLPDFAYHEVFKYLDYKDIRSASLACKHWNAISSEDIIWKPLCKFYWLLETIPDNCVTWKDAFTLFEQKYSDYINEYRHIKGAWSKIEKWYENNCPEVLHNLQDGIDESTLEEFEKENGVFLPKDLKLSFLLHNGQSGEAEIGILGSLFEQSSFTAGNMISNFLCSFETSQENYDNSRKMLLLNVSPDPEVLVSPAKFFLFYQKLSEADQEENTNDIVACSRYVTGENYVASESYTQWLWEFAEKLASGSFATINGQVALYDSTTEVKAVTENITVTVRWAFVPGWNQNQARFEYFIQMEMDETATEHEACKLESRYWIIRDDDTKHHETVSGNGVVGAYPTMKPGAKFYWQSSTWFQNKGCMGGHFVMHRLRNPGFKINVACPNFYMVSPWKKLN</sequence>
<dbReference type="InterPro" id="IPR037883">
    <property type="entry name" value="Knr4/Smi1-like_sf"/>
</dbReference>
<dbReference type="GO" id="GO:0005737">
    <property type="term" value="C:cytoplasm"/>
    <property type="evidence" value="ECO:0007669"/>
    <property type="project" value="TreeGrafter"/>
</dbReference>
<dbReference type="InterPro" id="IPR018958">
    <property type="entry name" value="Knr4/Smi1-like_dom"/>
</dbReference>
<dbReference type="PANTHER" id="PTHR46550:SF1">
    <property type="entry name" value="F-BOX PROTEIN 3"/>
    <property type="match status" value="1"/>
</dbReference>
<dbReference type="SUPFAM" id="SSF110069">
    <property type="entry name" value="ApaG-like"/>
    <property type="match status" value="1"/>
</dbReference>
<organism evidence="5">
    <name type="scientific">Phallusia mammillata</name>
    <dbReference type="NCBI Taxonomy" id="59560"/>
    <lineage>
        <taxon>Eukaryota</taxon>
        <taxon>Metazoa</taxon>
        <taxon>Chordata</taxon>
        <taxon>Tunicata</taxon>
        <taxon>Ascidiacea</taxon>
        <taxon>Phlebobranchia</taxon>
        <taxon>Ascidiidae</taxon>
        <taxon>Phallusia</taxon>
    </lineage>
</organism>
<evidence type="ECO:0000259" key="3">
    <source>
        <dbReference type="PROSITE" id="PS50181"/>
    </source>
</evidence>
<feature type="domain" description="ApaG" evidence="4">
    <location>
        <begin position="276"/>
        <end position="403"/>
    </location>
</feature>
<protein>
    <submittedName>
        <fullName evidence="5">F-box only protein 3-like</fullName>
    </submittedName>
</protein>
<dbReference type="InterPro" id="IPR001810">
    <property type="entry name" value="F-box_dom"/>
</dbReference>
<proteinExistence type="evidence at transcript level"/>
<dbReference type="InterPro" id="IPR036047">
    <property type="entry name" value="F-box-like_dom_sf"/>
</dbReference>
<dbReference type="Pfam" id="PF04379">
    <property type="entry name" value="DUF525"/>
    <property type="match status" value="1"/>
</dbReference>
<feature type="domain" description="F-box" evidence="3">
    <location>
        <begin position="4"/>
        <end position="50"/>
    </location>
</feature>